<keyword evidence="4" id="KW-0067">ATP-binding</keyword>
<dbReference type="PROSITE" id="PS00211">
    <property type="entry name" value="ABC_TRANSPORTER_1"/>
    <property type="match status" value="1"/>
</dbReference>
<dbReference type="InterPro" id="IPR003593">
    <property type="entry name" value="AAA+_ATPase"/>
</dbReference>
<name>A0A1F7L177_9BACT</name>
<dbReference type="InterPro" id="IPR027417">
    <property type="entry name" value="P-loop_NTPase"/>
</dbReference>
<organism evidence="6 7">
    <name type="scientific">Candidatus Roizmanbacteria bacterium RIFOXYD1_FULL_38_12</name>
    <dbReference type="NCBI Taxonomy" id="1802093"/>
    <lineage>
        <taxon>Bacteria</taxon>
        <taxon>Candidatus Roizmaniibacteriota</taxon>
    </lineage>
</organism>
<dbReference type="AlphaFoldDB" id="A0A1F7L177"/>
<dbReference type="GO" id="GO:0016887">
    <property type="term" value="F:ATP hydrolysis activity"/>
    <property type="evidence" value="ECO:0007669"/>
    <property type="project" value="InterPro"/>
</dbReference>
<proteinExistence type="inferred from homology"/>
<sequence length="304" mass="34626">MHLLEVKQLVKDFGSFRAVDGISFSISKGSVVGLLGQNGAGKTTTIRMLLGITTPTSGSLSYFEKDFFTHREESLQRINYISSYNTLVGRMSIWENLRVYATMYQIHAPNKKIAELLSYFEISDLKNKIYEDLSSGQKTRVNLVKSLLNDPELVLMDEPTAALDPDIADKTLSLIETWKKEKNLSILYTSHNMQEVTRICDKVIFLANGKIIEQDTPLNLAKKVTKAELILTYEKDPKPAFSYLTDRGISHKHKTPNQLIIQTKEEDIPRIIFDISKTGLWMNDITINKPTLEDFFLQISRKKS</sequence>
<protein>
    <recommendedName>
        <fullName evidence="5">ABC transporter domain-containing protein</fullName>
    </recommendedName>
</protein>
<dbReference type="InterPro" id="IPR003439">
    <property type="entry name" value="ABC_transporter-like_ATP-bd"/>
</dbReference>
<evidence type="ECO:0000256" key="3">
    <source>
        <dbReference type="ARBA" id="ARBA00022741"/>
    </source>
</evidence>
<dbReference type="PROSITE" id="PS50893">
    <property type="entry name" value="ABC_TRANSPORTER_2"/>
    <property type="match status" value="1"/>
</dbReference>
<evidence type="ECO:0000256" key="2">
    <source>
        <dbReference type="ARBA" id="ARBA00022448"/>
    </source>
</evidence>
<evidence type="ECO:0000256" key="1">
    <source>
        <dbReference type="ARBA" id="ARBA00005417"/>
    </source>
</evidence>
<dbReference type="SUPFAM" id="SSF52540">
    <property type="entry name" value="P-loop containing nucleoside triphosphate hydrolases"/>
    <property type="match status" value="1"/>
</dbReference>
<gene>
    <name evidence="6" type="ORF">A3K52_03840</name>
</gene>
<dbReference type="CDD" id="cd03230">
    <property type="entry name" value="ABC_DR_subfamily_A"/>
    <property type="match status" value="1"/>
</dbReference>
<comment type="similarity">
    <text evidence="1">Belongs to the ABC transporter superfamily.</text>
</comment>
<dbReference type="InterPro" id="IPR050763">
    <property type="entry name" value="ABC_transporter_ATP-binding"/>
</dbReference>
<keyword evidence="2" id="KW-0813">Transport</keyword>
<evidence type="ECO:0000256" key="4">
    <source>
        <dbReference type="ARBA" id="ARBA00022840"/>
    </source>
</evidence>
<feature type="domain" description="ABC transporter" evidence="5">
    <location>
        <begin position="4"/>
        <end position="233"/>
    </location>
</feature>
<evidence type="ECO:0000259" key="5">
    <source>
        <dbReference type="PROSITE" id="PS50893"/>
    </source>
</evidence>
<dbReference type="PANTHER" id="PTHR42711">
    <property type="entry name" value="ABC TRANSPORTER ATP-BINDING PROTEIN"/>
    <property type="match status" value="1"/>
</dbReference>
<dbReference type="GO" id="GO:0005524">
    <property type="term" value="F:ATP binding"/>
    <property type="evidence" value="ECO:0007669"/>
    <property type="project" value="UniProtKB-KW"/>
</dbReference>
<comment type="caution">
    <text evidence="6">The sequence shown here is derived from an EMBL/GenBank/DDBJ whole genome shotgun (WGS) entry which is preliminary data.</text>
</comment>
<dbReference type="Gene3D" id="3.40.50.300">
    <property type="entry name" value="P-loop containing nucleotide triphosphate hydrolases"/>
    <property type="match status" value="1"/>
</dbReference>
<evidence type="ECO:0000313" key="6">
    <source>
        <dbReference type="EMBL" id="OGK73882.1"/>
    </source>
</evidence>
<dbReference type="Pfam" id="PF00005">
    <property type="entry name" value="ABC_tran"/>
    <property type="match status" value="1"/>
</dbReference>
<dbReference type="Proteomes" id="UP000177050">
    <property type="component" value="Unassembled WGS sequence"/>
</dbReference>
<reference evidence="6 7" key="1">
    <citation type="journal article" date="2016" name="Nat. Commun.">
        <title>Thousands of microbial genomes shed light on interconnected biogeochemical processes in an aquifer system.</title>
        <authorList>
            <person name="Anantharaman K."/>
            <person name="Brown C.T."/>
            <person name="Hug L.A."/>
            <person name="Sharon I."/>
            <person name="Castelle C.J."/>
            <person name="Probst A.J."/>
            <person name="Thomas B.C."/>
            <person name="Singh A."/>
            <person name="Wilkins M.J."/>
            <person name="Karaoz U."/>
            <person name="Brodie E.L."/>
            <person name="Williams K.H."/>
            <person name="Hubbard S.S."/>
            <person name="Banfield J.F."/>
        </authorList>
    </citation>
    <scope>NUCLEOTIDE SEQUENCE [LARGE SCALE GENOMIC DNA]</scope>
</reference>
<dbReference type="EMBL" id="MGBR01000001">
    <property type="protein sequence ID" value="OGK73882.1"/>
    <property type="molecule type" value="Genomic_DNA"/>
</dbReference>
<dbReference type="PANTHER" id="PTHR42711:SF5">
    <property type="entry name" value="ABC TRANSPORTER ATP-BINDING PROTEIN NATA"/>
    <property type="match status" value="1"/>
</dbReference>
<evidence type="ECO:0000313" key="7">
    <source>
        <dbReference type="Proteomes" id="UP000177050"/>
    </source>
</evidence>
<keyword evidence="3" id="KW-0547">Nucleotide-binding</keyword>
<accession>A0A1F7L177</accession>
<dbReference type="SMART" id="SM00382">
    <property type="entry name" value="AAA"/>
    <property type="match status" value="1"/>
</dbReference>
<dbReference type="InterPro" id="IPR017871">
    <property type="entry name" value="ABC_transporter-like_CS"/>
</dbReference>